<keyword evidence="7" id="KW-1185">Reference proteome</keyword>
<dbReference type="PANTHER" id="PTHR47999">
    <property type="entry name" value="TRANSCRIPTION FACTOR MYB8-RELATED-RELATED"/>
    <property type="match status" value="1"/>
</dbReference>
<proteinExistence type="predicted"/>
<name>A0ABQ8HPH2_9ROSI</name>
<comment type="caution">
    <text evidence="6">The sequence shown here is derived from an EMBL/GenBank/DDBJ whole genome shotgun (WGS) entry which is preliminary data.</text>
</comment>
<dbReference type="SUPFAM" id="SSF46689">
    <property type="entry name" value="Homeodomain-like"/>
    <property type="match status" value="1"/>
</dbReference>
<reference evidence="6 7" key="1">
    <citation type="submission" date="2021-02" db="EMBL/GenBank/DDBJ databases">
        <title>Plant Genome Project.</title>
        <authorList>
            <person name="Zhang R.-G."/>
        </authorList>
    </citation>
    <scope>NUCLEOTIDE SEQUENCE [LARGE SCALE GENOMIC DNA]</scope>
    <source>
        <tissue evidence="6">Leaves</tissue>
    </source>
</reference>
<keyword evidence="2" id="KW-0238">DNA-binding</keyword>
<evidence type="ECO:0000256" key="1">
    <source>
        <dbReference type="ARBA" id="ARBA00004123"/>
    </source>
</evidence>
<sequence length="193" mass="22399">MAAKFLQCPGCGGDHSKWTGQSYKYCLLASVEDDDHDDNRISTCNSSLSKIICFRRRKSTSRPHHPCKRQSSFTAKQEELVIKLHRQFGNRWSLIARELPGKKGEDIRNVCRRKHMKRKLQLINEQEAIAFVNDDDEEKGTDQVINNIDLNELPTSSSSSEEYMEDFFGYWKKNPLSFDLNQIPDREVEVLMI</sequence>
<organism evidence="6 7">
    <name type="scientific">Xanthoceras sorbifolium</name>
    <dbReference type="NCBI Taxonomy" id="99658"/>
    <lineage>
        <taxon>Eukaryota</taxon>
        <taxon>Viridiplantae</taxon>
        <taxon>Streptophyta</taxon>
        <taxon>Embryophyta</taxon>
        <taxon>Tracheophyta</taxon>
        <taxon>Spermatophyta</taxon>
        <taxon>Magnoliopsida</taxon>
        <taxon>eudicotyledons</taxon>
        <taxon>Gunneridae</taxon>
        <taxon>Pentapetalae</taxon>
        <taxon>rosids</taxon>
        <taxon>malvids</taxon>
        <taxon>Sapindales</taxon>
        <taxon>Sapindaceae</taxon>
        <taxon>Xanthoceroideae</taxon>
        <taxon>Xanthoceras</taxon>
    </lineage>
</organism>
<gene>
    <name evidence="6" type="ORF">JRO89_XS08G0125500</name>
</gene>
<dbReference type="SMART" id="SM00717">
    <property type="entry name" value="SANT"/>
    <property type="match status" value="1"/>
</dbReference>
<accession>A0ABQ8HPH2</accession>
<dbReference type="EMBL" id="JAFEMO010000008">
    <property type="protein sequence ID" value="KAH7566256.1"/>
    <property type="molecule type" value="Genomic_DNA"/>
</dbReference>
<dbReference type="CDD" id="cd00167">
    <property type="entry name" value="SANT"/>
    <property type="match status" value="1"/>
</dbReference>
<evidence type="ECO:0000256" key="3">
    <source>
        <dbReference type="ARBA" id="ARBA00023242"/>
    </source>
</evidence>
<feature type="domain" description="HTH myb-type" evidence="5">
    <location>
        <begin position="65"/>
        <end position="120"/>
    </location>
</feature>
<dbReference type="PROSITE" id="PS51294">
    <property type="entry name" value="HTH_MYB"/>
    <property type="match status" value="1"/>
</dbReference>
<protein>
    <submittedName>
        <fullName evidence="6">Uncharacterized protein</fullName>
    </submittedName>
</protein>
<dbReference type="InterPro" id="IPR001005">
    <property type="entry name" value="SANT/Myb"/>
</dbReference>
<dbReference type="Gene3D" id="1.10.10.60">
    <property type="entry name" value="Homeodomain-like"/>
    <property type="match status" value="1"/>
</dbReference>
<dbReference type="PROSITE" id="PS50090">
    <property type="entry name" value="MYB_LIKE"/>
    <property type="match status" value="1"/>
</dbReference>
<dbReference type="Proteomes" id="UP000827721">
    <property type="component" value="Unassembled WGS sequence"/>
</dbReference>
<evidence type="ECO:0000259" key="4">
    <source>
        <dbReference type="PROSITE" id="PS50090"/>
    </source>
</evidence>
<evidence type="ECO:0000256" key="2">
    <source>
        <dbReference type="ARBA" id="ARBA00023125"/>
    </source>
</evidence>
<evidence type="ECO:0000313" key="6">
    <source>
        <dbReference type="EMBL" id="KAH7566256.1"/>
    </source>
</evidence>
<dbReference type="Pfam" id="PF00249">
    <property type="entry name" value="Myb_DNA-binding"/>
    <property type="match status" value="1"/>
</dbReference>
<dbReference type="InterPro" id="IPR009057">
    <property type="entry name" value="Homeodomain-like_sf"/>
</dbReference>
<evidence type="ECO:0000259" key="5">
    <source>
        <dbReference type="PROSITE" id="PS51294"/>
    </source>
</evidence>
<evidence type="ECO:0000313" key="7">
    <source>
        <dbReference type="Proteomes" id="UP000827721"/>
    </source>
</evidence>
<comment type="subcellular location">
    <subcellularLocation>
        <location evidence="1">Nucleus</location>
    </subcellularLocation>
</comment>
<feature type="domain" description="Myb-like" evidence="4">
    <location>
        <begin position="65"/>
        <end position="109"/>
    </location>
</feature>
<dbReference type="InterPro" id="IPR017930">
    <property type="entry name" value="Myb_dom"/>
</dbReference>
<dbReference type="InterPro" id="IPR015495">
    <property type="entry name" value="Myb_TF_plants"/>
</dbReference>
<keyword evidence="3" id="KW-0539">Nucleus</keyword>